<dbReference type="EMBL" id="LJIG01001115">
    <property type="protein sequence ID" value="KRT85825.1"/>
    <property type="molecule type" value="Genomic_DNA"/>
</dbReference>
<reference evidence="1 2" key="1">
    <citation type="submission" date="2015-09" db="EMBL/GenBank/DDBJ databases">
        <title>Draft genome of the scarab beetle Oryctes borbonicus.</title>
        <authorList>
            <person name="Meyer J.M."/>
            <person name="Markov G.V."/>
            <person name="Baskaran P."/>
            <person name="Herrmann M."/>
            <person name="Sommer R.J."/>
            <person name="Roedelsperger C."/>
        </authorList>
    </citation>
    <scope>NUCLEOTIDE SEQUENCE [LARGE SCALE GENOMIC DNA]</scope>
    <source>
        <strain evidence="1">OB123</strain>
        <tissue evidence="1">Whole animal</tissue>
    </source>
</reference>
<sequence length="114" mass="13034">MSELCKSIIHQTDDKPLSGKEIIIRCKAEIQHTCGIDISAVLQEQIRLGRSIKQILSEVRSLNGSLCLKYHYGVAPWRLGVPHRITVNFTSNVRQERPPHMRPDIIHPAFRERG</sequence>
<organism evidence="1 2">
    <name type="scientific">Oryctes borbonicus</name>
    <dbReference type="NCBI Taxonomy" id="1629725"/>
    <lineage>
        <taxon>Eukaryota</taxon>
        <taxon>Metazoa</taxon>
        <taxon>Ecdysozoa</taxon>
        <taxon>Arthropoda</taxon>
        <taxon>Hexapoda</taxon>
        <taxon>Insecta</taxon>
        <taxon>Pterygota</taxon>
        <taxon>Neoptera</taxon>
        <taxon>Endopterygota</taxon>
        <taxon>Coleoptera</taxon>
        <taxon>Polyphaga</taxon>
        <taxon>Scarabaeiformia</taxon>
        <taxon>Scarabaeidae</taxon>
        <taxon>Dynastinae</taxon>
        <taxon>Oryctes</taxon>
    </lineage>
</organism>
<name>A0A0T6BF00_9SCAR</name>
<keyword evidence="2" id="KW-1185">Reference proteome</keyword>
<proteinExistence type="predicted"/>
<gene>
    <name evidence="1" type="ORF">AMK59_1779</name>
</gene>
<protein>
    <submittedName>
        <fullName evidence="1">Uncharacterized protein</fullName>
    </submittedName>
</protein>
<dbReference type="AlphaFoldDB" id="A0A0T6BF00"/>
<accession>A0A0T6BF00</accession>
<evidence type="ECO:0000313" key="1">
    <source>
        <dbReference type="EMBL" id="KRT85825.1"/>
    </source>
</evidence>
<evidence type="ECO:0000313" key="2">
    <source>
        <dbReference type="Proteomes" id="UP000051574"/>
    </source>
</evidence>
<feature type="non-terminal residue" evidence="1">
    <location>
        <position position="114"/>
    </location>
</feature>
<dbReference type="Proteomes" id="UP000051574">
    <property type="component" value="Unassembled WGS sequence"/>
</dbReference>
<comment type="caution">
    <text evidence="1">The sequence shown here is derived from an EMBL/GenBank/DDBJ whole genome shotgun (WGS) entry which is preliminary data.</text>
</comment>
<dbReference type="OrthoDB" id="10070774at2759"/>